<dbReference type="Pfam" id="PF06693">
    <property type="entry name" value="DUF1190"/>
    <property type="match status" value="1"/>
</dbReference>
<feature type="compositionally biased region" description="Low complexity" evidence="1">
    <location>
        <begin position="148"/>
        <end position="162"/>
    </location>
</feature>
<gene>
    <name evidence="2" type="ORF">HMPREF1052_0260</name>
</gene>
<proteinExistence type="predicted"/>
<evidence type="ECO:0000313" key="2">
    <source>
        <dbReference type="EMBL" id="EIJ71563.1"/>
    </source>
</evidence>
<dbReference type="eggNOG" id="ENOG502ZWUF">
    <property type="taxonomic scope" value="Bacteria"/>
</dbReference>
<feature type="compositionally biased region" description="Polar residues" evidence="1">
    <location>
        <begin position="59"/>
        <end position="70"/>
    </location>
</feature>
<feature type="compositionally biased region" description="Polar residues" evidence="1">
    <location>
        <begin position="110"/>
        <end position="123"/>
    </location>
</feature>
<keyword evidence="3" id="KW-1185">Reference proteome</keyword>
<accession>I3DIM0</accession>
<name>I3DIM0_9PAST</name>
<dbReference type="AlphaFoldDB" id="I3DIM0"/>
<dbReference type="InterPro" id="IPR009576">
    <property type="entry name" value="Biofilm_formation_YgiB"/>
</dbReference>
<dbReference type="EMBL" id="AJSX01000007">
    <property type="protein sequence ID" value="EIJ71563.1"/>
    <property type="molecule type" value="Genomic_DNA"/>
</dbReference>
<evidence type="ECO:0000256" key="1">
    <source>
        <dbReference type="SAM" id="MobiDB-lite"/>
    </source>
</evidence>
<dbReference type="Proteomes" id="UP000006457">
    <property type="component" value="Unassembled WGS sequence"/>
</dbReference>
<dbReference type="PROSITE" id="PS51257">
    <property type="entry name" value="PROKAR_LIPOPROTEIN"/>
    <property type="match status" value="1"/>
</dbReference>
<feature type="region of interest" description="Disordered" evidence="1">
    <location>
        <begin position="110"/>
        <end position="162"/>
    </location>
</feature>
<feature type="region of interest" description="Disordered" evidence="1">
    <location>
        <begin position="58"/>
        <end position="79"/>
    </location>
</feature>
<comment type="caution">
    <text evidence="2">The sequence shown here is derived from an EMBL/GenBank/DDBJ whole genome shotgun (WGS) entry which is preliminary data.</text>
</comment>
<evidence type="ECO:0000313" key="3">
    <source>
        <dbReference type="Proteomes" id="UP000006457"/>
    </source>
</evidence>
<protein>
    <submittedName>
        <fullName evidence="2">PF06693 family protein</fullName>
    </submittedName>
</protein>
<dbReference type="PATRIC" id="fig|1095749.3.peg.495"/>
<sequence>MNKKNKALVTLSIVGLLGGCSEENVQRDVYKSLEDCVADWGTPELCEQDTKALADLNKGNETPQSIFNESANHDESSHSGSGFVAGYMAARMMSSFMGPSYFQGNRAVQTNSGQTIRPQSNHSAAKPIVMKGSVADSFSRPVKRGGFSSSNSSASKSSSFGG</sequence>
<reference evidence="2 3" key="1">
    <citation type="submission" date="2012-03" db="EMBL/GenBank/DDBJ databases">
        <authorList>
            <person name="Harkins D.M."/>
            <person name="Madupu R."/>
            <person name="Durkin A.S."/>
            <person name="Torralba M."/>
            <person name="Methe B."/>
            <person name="Sutton G.G."/>
            <person name="Nelson K.E."/>
        </authorList>
    </citation>
    <scope>NUCLEOTIDE SEQUENCE [LARGE SCALE GENOMIC DNA]</scope>
    <source>
        <strain evidence="2 3">CCUG 2042</strain>
    </source>
</reference>
<organism evidence="2 3">
    <name type="scientific">Pasteurella bettyae CCUG 2042</name>
    <dbReference type="NCBI Taxonomy" id="1095749"/>
    <lineage>
        <taxon>Bacteria</taxon>
        <taxon>Pseudomonadati</taxon>
        <taxon>Pseudomonadota</taxon>
        <taxon>Gammaproteobacteria</taxon>
        <taxon>Pasteurellales</taxon>
        <taxon>Pasteurellaceae</taxon>
        <taxon>Pasteurella</taxon>
    </lineage>
</organism>